<dbReference type="AlphaFoldDB" id="A0A1D9CJ49"/>
<keyword evidence="8" id="KW-0375">Hydrogen ion transport</keyword>
<keyword evidence="9 14" id="KW-1133">Transmembrane helix</keyword>
<evidence type="ECO:0000256" key="10">
    <source>
        <dbReference type="ARBA" id="ARBA00023065"/>
    </source>
</evidence>
<keyword evidence="5" id="KW-0813">Transport</keyword>
<geneLocation type="mitochondrion" evidence="15"/>
<feature type="transmembrane region" description="Helical" evidence="14">
    <location>
        <begin position="205"/>
        <end position="225"/>
    </location>
</feature>
<dbReference type="PRINTS" id="PR00123">
    <property type="entry name" value="ATPASEA"/>
</dbReference>
<dbReference type="NCBIfam" id="TIGR01131">
    <property type="entry name" value="ATP_synt_6_or_A"/>
    <property type="match status" value="1"/>
</dbReference>
<evidence type="ECO:0000256" key="13">
    <source>
        <dbReference type="RuleBase" id="RU004450"/>
    </source>
</evidence>
<dbReference type="PANTHER" id="PTHR11410">
    <property type="entry name" value="ATP SYNTHASE SUBUNIT A"/>
    <property type="match status" value="1"/>
</dbReference>
<dbReference type="EMBL" id="KU854891">
    <property type="protein sequence ID" value="AOY36281.1"/>
    <property type="molecule type" value="Genomic_DNA"/>
</dbReference>
<dbReference type="Gene3D" id="1.20.120.220">
    <property type="entry name" value="ATP synthase, F0 complex, subunit A"/>
    <property type="match status" value="1"/>
</dbReference>
<dbReference type="Pfam" id="PF00119">
    <property type="entry name" value="ATP-synt_A"/>
    <property type="match status" value="1"/>
</dbReference>
<evidence type="ECO:0000256" key="5">
    <source>
        <dbReference type="ARBA" id="ARBA00022448"/>
    </source>
</evidence>
<organism evidence="15">
    <name type="scientific">Chrysis schencki</name>
    <dbReference type="NCBI Taxonomy" id="913305"/>
    <lineage>
        <taxon>Eukaryota</taxon>
        <taxon>Metazoa</taxon>
        <taxon>Ecdysozoa</taxon>
        <taxon>Arthropoda</taxon>
        <taxon>Hexapoda</taxon>
        <taxon>Insecta</taxon>
        <taxon>Pterygota</taxon>
        <taxon>Neoptera</taxon>
        <taxon>Endopterygota</taxon>
        <taxon>Hymenoptera</taxon>
        <taxon>Apocrita</taxon>
        <taxon>Aculeata</taxon>
        <taxon>Chrysidoidea</taxon>
        <taxon>Chrysididae</taxon>
        <taxon>Chrysidinae</taxon>
        <taxon>Chrysidini</taxon>
        <taxon>Chrysis</taxon>
    </lineage>
</organism>
<keyword evidence="15" id="KW-0496">Mitochondrion</keyword>
<gene>
    <name evidence="15" type="primary">ATP6</name>
</gene>
<evidence type="ECO:0000256" key="7">
    <source>
        <dbReference type="ARBA" id="ARBA00022692"/>
    </source>
</evidence>
<dbReference type="InterPro" id="IPR045083">
    <property type="entry name" value="ATP_synth_F0_asu_bact/mt"/>
</dbReference>
<comment type="subcellular location">
    <subcellularLocation>
        <location evidence="2">Membrane</location>
        <topology evidence="2">Multi-pass membrane protein</topology>
    </subcellularLocation>
    <subcellularLocation>
        <location evidence="13">Mitochondrion inner membrane</location>
        <topology evidence="13">Multi-pass membrane protein</topology>
    </subcellularLocation>
</comment>
<evidence type="ECO:0000256" key="6">
    <source>
        <dbReference type="ARBA" id="ARBA00022547"/>
    </source>
</evidence>
<dbReference type="CDD" id="cd00310">
    <property type="entry name" value="ATP-synt_Fo_a_6"/>
    <property type="match status" value="1"/>
</dbReference>
<comment type="function">
    <text evidence="1">Mitochondrial membrane ATP synthase (F(1)F(0) ATP synthase or Complex V) produces ATP from ADP in the presence of a proton gradient across the membrane which is generated by electron transport complexes of the respiratory chain. F-type ATPases consist of two structural domains, F(1) - containing the extramembraneous catalytic core and F(0) - containing the membrane proton channel, linked together by a central stalk and a peripheral stalk. During catalysis, ATP synthesis in the catalytic domain of F(1) is coupled via a rotary mechanism of the central stalk subunits to proton translocation. Key component of the proton channel; it may play a direct role in the translocation of protons across the membrane.</text>
</comment>
<protein>
    <recommendedName>
        <fullName evidence="13">ATP synthase subunit a</fullName>
    </recommendedName>
</protein>
<evidence type="ECO:0000256" key="1">
    <source>
        <dbReference type="ARBA" id="ARBA00002070"/>
    </source>
</evidence>
<comment type="subunit">
    <text evidence="4">F-type ATPases have 2 components, CF(1) - the catalytic core - and CF(0) - the membrane proton channel. CF(1) has five subunits: alpha(3), beta(3), gamma(1), delta(1), epsilon(1). CF(0) has three main subunits: a, b and c.</text>
</comment>
<keyword evidence="11 14" id="KW-0472">Membrane</keyword>
<feature type="transmembrane region" description="Helical" evidence="14">
    <location>
        <begin position="126"/>
        <end position="145"/>
    </location>
</feature>
<keyword evidence="7 14" id="KW-0812">Transmembrane</keyword>
<sequence length="275" mass="32401">MMSNLFEIFDPSVSESFSLNWVSSFLMFLIFPMNYWVSLSRNLMFWKKILMFLENEVSILVEKSRKKVSMVLFLSVFIFILMNNFLGLFSYIFTSSSHLIMSLYMSMSLWLGLMLYGWIKNLKDMFIHLLPYGTPPMLMVFMVLIETVSNLIRPITLAVRLSANMIAGHLLMVLIGDLGNYLFFTLIFMLIIQMLLEILELSVSVIQAYVFMILGVLYSNEFIIYEKKWNSIYWQKFKSVYKNSNWLLSSLSFSNFKNMTFNSISKINNIINWIY</sequence>
<name>A0A1D9CJ49_9HYME</name>
<dbReference type="GO" id="GO:0046933">
    <property type="term" value="F:proton-transporting ATP synthase activity, rotational mechanism"/>
    <property type="evidence" value="ECO:0007669"/>
    <property type="project" value="TreeGrafter"/>
</dbReference>
<feature type="transmembrane region" description="Helical" evidence="14">
    <location>
        <begin position="20"/>
        <end position="39"/>
    </location>
</feature>
<dbReference type="InterPro" id="IPR000568">
    <property type="entry name" value="ATP_synth_F0_asu"/>
</dbReference>
<dbReference type="InterPro" id="IPR035908">
    <property type="entry name" value="F0_ATP_A_sf"/>
</dbReference>
<dbReference type="GO" id="GO:0045259">
    <property type="term" value="C:proton-transporting ATP synthase complex"/>
    <property type="evidence" value="ECO:0007669"/>
    <property type="project" value="UniProtKB-KW"/>
</dbReference>
<accession>A0A1D9CJ49</accession>
<evidence type="ECO:0000313" key="15">
    <source>
        <dbReference type="EMBL" id="AOY36287.1"/>
    </source>
</evidence>
<evidence type="ECO:0000256" key="8">
    <source>
        <dbReference type="ARBA" id="ARBA00022781"/>
    </source>
</evidence>
<keyword evidence="6" id="KW-0138">CF(0)</keyword>
<evidence type="ECO:0000256" key="2">
    <source>
        <dbReference type="ARBA" id="ARBA00004141"/>
    </source>
</evidence>
<feature type="transmembrane region" description="Helical" evidence="14">
    <location>
        <begin position="71"/>
        <end position="93"/>
    </location>
</feature>
<dbReference type="SUPFAM" id="SSF81336">
    <property type="entry name" value="F1F0 ATP synthase subunit A"/>
    <property type="match status" value="1"/>
</dbReference>
<keyword evidence="12" id="KW-0066">ATP synthesis</keyword>
<evidence type="ECO:0000256" key="9">
    <source>
        <dbReference type="ARBA" id="ARBA00022989"/>
    </source>
</evidence>
<dbReference type="PROSITE" id="PS00449">
    <property type="entry name" value="ATPASE_A"/>
    <property type="match status" value="1"/>
</dbReference>
<evidence type="ECO:0000256" key="14">
    <source>
        <dbReference type="SAM" id="Phobius"/>
    </source>
</evidence>
<dbReference type="InterPro" id="IPR023011">
    <property type="entry name" value="ATP_synth_F0_asu_AS"/>
</dbReference>
<keyword evidence="10" id="KW-0406">Ion transport</keyword>
<dbReference type="PANTHER" id="PTHR11410:SF0">
    <property type="entry name" value="ATP SYNTHASE SUBUNIT A"/>
    <property type="match status" value="1"/>
</dbReference>
<evidence type="ECO:0000256" key="12">
    <source>
        <dbReference type="ARBA" id="ARBA00023310"/>
    </source>
</evidence>
<comment type="similarity">
    <text evidence="3">Belongs to the ATPase A chain family.</text>
</comment>
<evidence type="ECO:0000256" key="11">
    <source>
        <dbReference type="ARBA" id="ARBA00023136"/>
    </source>
</evidence>
<feature type="transmembrane region" description="Helical" evidence="14">
    <location>
        <begin position="99"/>
        <end position="119"/>
    </location>
</feature>
<evidence type="ECO:0000256" key="4">
    <source>
        <dbReference type="ARBA" id="ARBA00011648"/>
    </source>
</evidence>
<dbReference type="GO" id="GO:0005743">
    <property type="term" value="C:mitochondrial inner membrane"/>
    <property type="evidence" value="ECO:0007669"/>
    <property type="project" value="UniProtKB-SubCell"/>
</dbReference>
<evidence type="ECO:0000256" key="3">
    <source>
        <dbReference type="ARBA" id="ARBA00006810"/>
    </source>
</evidence>
<proteinExistence type="inferred from homology"/>
<reference evidence="15" key="1">
    <citation type="journal article" date="2016" name="Syst. Entomol.">
        <title>Sibling species in the Chrysis ignita complex: molecular, morphological and trophic differentiation of Baltic species, with a description of two new cryptic species (Hymenoptera: Chrysididae).</title>
        <authorList>
            <person name="Orlovskyte S."/>
            <person name="Budrys E."/>
            <person name="Budriene A."/>
            <person name="Radzeviciute R."/>
            <person name="Soon V."/>
        </authorList>
    </citation>
    <scope>NUCLEOTIDE SEQUENCE</scope>
</reference>
<dbReference type="EMBL" id="KU854892">
    <property type="protein sequence ID" value="AOY36287.1"/>
    <property type="molecule type" value="Genomic_DNA"/>
</dbReference>